<dbReference type="InterPro" id="IPR003607">
    <property type="entry name" value="HD/PDEase_dom"/>
</dbReference>
<keyword evidence="2" id="KW-0378">Hydrolase</keyword>
<proteinExistence type="predicted"/>
<sequence>MQKGDEYLKRGIIEFDVGELFEGYLLIKTVDRGVTSGGKPFLTIIFRDQSGEMDAKLWDITKEDEQMYIPESIVHLQGEIRQFRGKSQINIRQIRLTNETDQVRLEDFLEKAPVEIDELKSYLTQTIFEMSNPNIQRIVRQIVKKYQDQLFVFPAATKNHHEYTSGLAHHIVSMLKVAKQLKQLYPEINIDLLYAGIILHDIGKVKELSNPISPSYTLEGKLLGHITIMVDEITATASELGIEGEEVLMLQHMVLSHHGKSEWGSPKPPLIREAELLHMIDLIDAKMNMMNRALKQTKPGEFTPRIFPLENRSFYRPTFEEN</sequence>
<dbReference type="InterPro" id="IPR012340">
    <property type="entry name" value="NA-bd_OB-fold"/>
</dbReference>
<dbReference type="InterPro" id="IPR006674">
    <property type="entry name" value="HD_domain"/>
</dbReference>
<dbReference type="CDD" id="cd04492">
    <property type="entry name" value="YhaM_OBF_like"/>
    <property type="match status" value="1"/>
</dbReference>
<evidence type="ECO:0000313" key="6">
    <source>
        <dbReference type="Proteomes" id="UP000316425"/>
    </source>
</evidence>
<name>A0A556PNQ6_9BACI</name>
<dbReference type="AlphaFoldDB" id="A0A556PNQ6"/>
<dbReference type="OrthoDB" id="9778453at2"/>
<dbReference type="FunFam" id="1.10.3210.10:FF:000008">
    <property type="entry name" value="3'-5' exoribonuclease YhaM"/>
    <property type="match status" value="1"/>
</dbReference>
<evidence type="ECO:0000256" key="1">
    <source>
        <dbReference type="ARBA" id="ARBA00022722"/>
    </source>
</evidence>
<dbReference type="SMART" id="SM00471">
    <property type="entry name" value="HDc"/>
    <property type="match status" value="1"/>
</dbReference>
<keyword evidence="6" id="KW-1185">Reference proteome</keyword>
<protein>
    <submittedName>
        <fullName evidence="5">3'-5' exoribonuclease YhaM</fullName>
    </submittedName>
</protein>
<dbReference type="PANTHER" id="PTHR37294:SF1">
    <property type="entry name" value="3'-5' EXORIBONUCLEASE YHAM"/>
    <property type="match status" value="1"/>
</dbReference>
<accession>A0A556PNQ6</accession>
<dbReference type="PROSITE" id="PS51831">
    <property type="entry name" value="HD"/>
    <property type="match status" value="1"/>
</dbReference>
<reference evidence="5 6" key="1">
    <citation type="submission" date="2019-07" db="EMBL/GenBank/DDBJ databases">
        <title>Allobacillus sp. nov. SKP isolated from shrimp paste of Euphausiacea.</title>
        <authorList>
            <person name="Kanchanasin P."/>
            <person name="Tanasupawat S."/>
            <person name="Shi W."/>
            <person name="Wu L."/>
            <person name="Ma J."/>
        </authorList>
    </citation>
    <scope>NUCLEOTIDE SEQUENCE [LARGE SCALE GENOMIC DNA]</scope>
    <source>
        <strain evidence="5 6">SKP4-8</strain>
    </source>
</reference>
<dbReference type="CDD" id="cd00077">
    <property type="entry name" value="HDc"/>
    <property type="match status" value="1"/>
</dbReference>
<keyword evidence="3" id="KW-0269">Exonuclease</keyword>
<dbReference type="PANTHER" id="PTHR37294">
    <property type="entry name" value="3'-5' EXORIBONUCLEASE YHAM"/>
    <property type="match status" value="1"/>
</dbReference>
<dbReference type="GO" id="GO:0031125">
    <property type="term" value="P:rRNA 3'-end processing"/>
    <property type="evidence" value="ECO:0007669"/>
    <property type="project" value="TreeGrafter"/>
</dbReference>
<comment type="caution">
    <text evidence="5">The sequence shown here is derived from an EMBL/GenBank/DDBJ whole genome shotgun (WGS) entry which is preliminary data.</text>
</comment>
<evidence type="ECO:0000259" key="4">
    <source>
        <dbReference type="PROSITE" id="PS51831"/>
    </source>
</evidence>
<feature type="domain" description="HD" evidence="4">
    <location>
        <begin position="170"/>
        <end position="286"/>
    </location>
</feature>
<dbReference type="Gene3D" id="2.40.50.140">
    <property type="entry name" value="Nucleic acid-binding proteins"/>
    <property type="match status" value="1"/>
</dbReference>
<dbReference type="Gene3D" id="1.10.3210.10">
    <property type="entry name" value="Hypothetical protein af1432"/>
    <property type="match status" value="1"/>
</dbReference>
<dbReference type="InterPro" id="IPR050798">
    <property type="entry name" value="YhaM_exoribonuc/phosphodiest"/>
</dbReference>
<dbReference type="Proteomes" id="UP000316425">
    <property type="component" value="Unassembled WGS sequence"/>
</dbReference>
<evidence type="ECO:0000256" key="2">
    <source>
        <dbReference type="ARBA" id="ARBA00022801"/>
    </source>
</evidence>
<dbReference type="GO" id="GO:0004527">
    <property type="term" value="F:exonuclease activity"/>
    <property type="evidence" value="ECO:0007669"/>
    <property type="project" value="UniProtKB-KW"/>
</dbReference>
<dbReference type="Pfam" id="PF01966">
    <property type="entry name" value="HD"/>
    <property type="match status" value="1"/>
</dbReference>
<evidence type="ECO:0000313" key="5">
    <source>
        <dbReference type="EMBL" id="TSJ66017.1"/>
    </source>
</evidence>
<dbReference type="NCBIfam" id="NF010007">
    <property type="entry name" value="PRK13480.1"/>
    <property type="match status" value="1"/>
</dbReference>
<keyword evidence="1" id="KW-0540">Nuclease</keyword>
<dbReference type="EMBL" id="VMHE01000006">
    <property type="protein sequence ID" value="TSJ66017.1"/>
    <property type="molecule type" value="Genomic_DNA"/>
</dbReference>
<evidence type="ECO:0000256" key="3">
    <source>
        <dbReference type="ARBA" id="ARBA00022839"/>
    </source>
</evidence>
<dbReference type="SUPFAM" id="SSF109604">
    <property type="entry name" value="HD-domain/PDEase-like"/>
    <property type="match status" value="1"/>
</dbReference>
<gene>
    <name evidence="5" type="primary">yhaM</name>
    <name evidence="5" type="ORF">FPQ13_05480</name>
</gene>
<organism evidence="5 6">
    <name type="scientific">Allobacillus salarius</name>
    <dbReference type="NCBI Taxonomy" id="1955272"/>
    <lineage>
        <taxon>Bacteria</taxon>
        <taxon>Bacillati</taxon>
        <taxon>Bacillota</taxon>
        <taxon>Bacilli</taxon>
        <taxon>Bacillales</taxon>
        <taxon>Bacillaceae</taxon>
        <taxon>Allobacillus</taxon>
    </lineage>
</organism>